<organism evidence="2">
    <name type="scientific">Tetraodon nigroviridis</name>
    <name type="common">Spotted green pufferfish</name>
    <name type="synonym">Chelonodon nigroviridis</name>
    <dbReference type="NCBI Taxonomy" id="99883"/>
    <lineage>
        <taxon>Eukaryota</taxon>
        <taxon>Metazoa</taxon>
        <taxon>Chordata</taxon>
        <taxon>Craniata</taxon>
        <taxon>Vertebrata</taxon>
        <taxon>Euteleostomi</taxon>
        <taxon>Actinopterygii</taxon>
        <taxon>Neopterygii</taxon>
        <taxon>Teleostei</taxon>
        <taxon>Neoteleostei</taxon>
        <taxon>Acanthomorphata</taxon>
        <taxon>Eupercaria</taxon>
        <taxon>Tetraodontiformes</taxon>
        <taxon>Tetradontoidea</taxon>
        <taxon>Tetraodontidae</taxon>
        <taxon>Tetraodon</taxon>
    </lineage>
</organism>
<dbReference type="KEGG" id="tng:GSTEN00005018G001"/>
<evidence type="ECO:0000313" key="3">
    <source>
        <dbReference type="Ensembl" id="ENSTNIP00000005916.1"/>
    </source>
</evidence>
<dbReference type="InterPro" id="IPR036457">
    <property type="entry name" value="PPM-type-like_dom_sf"/>
</dbReference>
<dbReference type="EMBL" id="CAAE01007699">
    <property type="protein sequence ID" value="CAF90648.1"/>
    <property type="molecule type" value="Genomic_DNA"/>
</dbReference>
<dbReference type="InterPro" id="IPR001932">
    <property type="entry name" value="PPM-type_phosphatase-like_dom"/>
</dbReference>
<accession>Q4T8Y4</accession>
<keyword evidence="4" id="KW-1185">Reference proteome</keyword>
<dbReference type="Ensembl" id="ENSTNIT00000006064.1">
    <property type="protein sequence ID" value="ENSTNIP00000005916.1"/>
    <property type="gene ID" value="ENSTNIG00000003330.1"/>
</dbReference>
<dbReference type="PROSITE" id="PS51746">
    <property type="entry name" value="PPM_2"/>
    <property type="match status" value="1"/>
</dbReference>
<name>Q4T8Y4_TETNG</name>
<dbReference type="HOGENOM" id="CLU_2504262_0_0_1"/>
<sequence>GDFDQKPYVSGDADCSKTHLHGDEDYILLACDGFFDSVKPSEVPDLVLNALQQPCDSTGNALSEDLGENGGQRVAQHLVGHAKKAGSTDNITVIVVFLR</sequence>
<feature type="non-terminal residue" evidence="2">
    <location>
        <position position="99"/>
    </location>
</feature>
<reference evidence="3" key="3">
    <citation type="submission" date="2025-05" db="UniProtKB">
        <authorList>
            <consortium name="Ensembl"/>
        </authorList>
    </citation>
    <scope>IDENTIFICATION</scope>
</reference>
<reference evidence="2 4" key="1">
    <citation type="journal article" date="2004" name="Nature">
        <title>Genome duplication in the teleost fish Tetraodon nigroviridis reveals the early vertebrate proto-karyotype.</title>
        <authorList>
            <person name="Jaillon O."/>
            <person name="Aury J.-M."/>
            <person name="Brunet F."/>
            <person name="Petit J.-L."/>
            <person name="Stange-Thomann N."/>
            <person name="Mauceli E."/>
            <person name="Bouneau L."/>
            <person name="Fischer C."/>
            <person name="Ozouf-Costaz C."/>
            <person name="Bernot A."/>
            <person name="Nicaud S."/>
            <person name="Jaffe D."/>
            <person name="Fisher S."/>
            <person name="Lutfalla G."/>
            <person name="Dossat C."/>
            <person name="Segurens B."/>
            <person name="Dasilva C."/>
            <person name="Salanoubat M."/>
            <person name="Levy M."/>
            <person name="Boudet N."/>
            <person name="Castellano S."/>
            <person name="Anthouard V."/>
            <person name="Jubin C."/>
            <person name="Castelli V."/>
            <person name="Katinka M."/>
            <person name="Vacherie B."/>
            <person name="Biemont C."/>
            <person name="Skalli Z."/>
            <person name="Cattolico L."/>
            <person name="Poulain J."/>
            <person name="De Berardinis V."/>
            <person name="Cruaud C."/>
            <person name="Duprat S."/>
            <person name="Brottier P."/>
            <person name="Coutanceau J.-P."/>
            <person name="Gouzy J."/>
            <person name="Parra G."/>
            <person name="Lardier G."/>
            <person name="Chapple C."/>
            <person name="McKernan K.J."/>
            <person name="McEwan P."/>
            <person name="Bosak S."/>
            <person name="Kellis M."/>
            <person name="Volff J.-N."/>
            <person name="Guigo R."/>
            <person name="Zody M.C."/>
            <person name="Mesirov J."/>
            <person name="Lindblad-Toh K."/>
            <person name="Birren B."/>
            <person name="Nusbaum C."/>
            <person name="Kahn D."/>
            <person name="Robinson-Rechavi M."/>
            <person name="Laudet V."/>
            <person name="Schachter V."/>
            <person name="Quetier F."/>
            <person name="Saurin W."/>
            <person name="Scarpelli C."/>
            <person name="Wincker P."/>
            <person name="Lander E.S."/>
            <person name="Weissenbach J."/>
            <person name="Roest Crollius H."/>
        </authorList>
    </citation>
    <scope>NUCLEOTIDE SEQUENCE [LARGE SCALE GENOMIC DNA]</scope>
</reference>
<evidence type="ECO:0000313" key="2">
    <source>
        <dbReference type="EMBL" id="CAF90648.1"/>
    </source>
</evidence>
<dbReference type="STRING" id="99883.ENSTNIP00000005916"/>
<dbReference type="Gene3D" id="3.60.40.10">
    <property type="entry name" value="PPM-type phosphatase domain"/>
    <property type="match status" value="1"/>
</dbReference>
<feature type="domain" description="PPM-type phosphatase" evidence="1">
    <location>
        <begin position="1"/>
        <end position="98"/>
    </location>
</feature>
<protein>
    <submittedName>
        <fullName evidence="2">(spotted green pufferfish) hypothetical protein</fullName>
    </submittedName>
</protein>
<evidence type="ECO:0000313" key="4">
    <source>
        <dbReference type="Proteomes" id="UP000007303"/>
    </source>
</evidence>
<dbReference type="AlphaFoldDB" id="Q4T8Y4"/>
<proteinExistence type="predicted"/>
<dbReference type="GeneTree" id="ENSGT00940000158884"/>
<dbReference type="OMA" id="PCDSTGN"/>
<dbReference type="Pfam" id="PF00481">
    <property type="entry name" value="PP2C"/>
    <property type="match status" value="1"/>
</dbReference>
<evidence type="ECO:0000259" key="1">
    <source>
        <dbReference type="PROSITE" id="PS51746"/>
    </source>
</evidence>
<dbReference type="SUPFAM" id="SSF81606">
    <property type="entry name" value="PP2C-like"/>
    <property type="match status" value="1"/>
</dbReference>
<feature type="non-terminal residue" evidence="2">
    <location>
        <position position="1"/>
    </location>
</feature>
<gene>
    <name evidence="2" type="ORF">GSTENG00005018001</name>
</gene>
<dbReference type="OrthoDB" id="10264738at2759"/>
<reference evidence="2" key="2">
    <citation type="submission" date="2004-02" db="EMBL/GenBank/DDBJ databases">
        <authorList>
            <consortium name="Genoscope"/>
            <consortium name="Whitehead Institute Centre for Genome Research"/>
        </authorList>
    </citation>
    <scope>NUCLEOTIDE SEQUENCE</scope>
</reference>
<dbReference type="Proteomes" id="UP000007303">
    <property type="component" value="Unassembled WGS sequence"/>
</dbReference>